<proteinExistence type="predicted"/>
<protein>
    <submittedName>
        <fullName evidence="2">Hydrolase, alpha/beta fold family protein</fullName>
    </submittedName>
</protein>
<accession>A0A0S2DHW6</accession>
<dbReference type="Pfam" id="PF12146">
    <property type="entry name" value="Hydrolase_4"/>
    <property type="match status" value="1"/>
</dbReference>
<name>A0A0S2DHW6_LYSEN</name>
<evidence type="ECO:0000259" key="1">
    <source>
        <dbReference type="Pfam" id="PF12146"/>
    </source>
</evidence>
<dbReference type="PANTHER" id="PTHR12277">
    <property type="entry name" value="ALPHA/BETA HYDROLASE DOMAIN-CONTAINING PROTEIN"/>
    <property type="match status" value="1"/>
</dbReference>
<dbReference type="SUPFAM" id="SSF53474">
    <property type="entry name" value="alpha/beta-Hydrolases"/>
    <property type="match status" value="1"/>
</dbReference>
<dbReference type="GO" id="GO:0016787">
    <property type="term" value="F:hydrolase activity"/>
    <property type="evidence" value="ECO:0007669"/>
    <property type="project" value="UniProtKB-KW"/>
</dbReference>
<dbReference type="KEGG" id="lez:GLE_2898"/>
<dbReference type="InterPro" id="IPR022742">
    <property type="entry name" value="Hydrolase_4"/>
</dbReference>
<dbReference type="AlphaFoldDB" id="A0A0S2DHW6"/>
<feature type="domain" description="Serine aminopeptidase S33" evidence="1">
    <location>
        <begin position="74"/>
        <end position="172"/>
    </location>
</feature>
<dbReference type="Proteomes" id="UP000061569">
    <property type="component" value="Chromosome"/>
</dbReference>
<evidence type="ECO:0000313" key="2">
    <source>
        <dbReference type="EMBL" id="ALN58246.1"/>
    </source>
</evidence>
<keyword evidence="2" id="KW-0378">Hydrolase</keyword>
<dbReference type="STRING" id="69.GLE_2898"/>
<dbReference type="PATRIC" id="fig|69.6.peg.2860"/>
<evidence type="ECO:0000313" key="3">
    <source>
        <dbReference type="Proteomes" id="UP000061569"/>
    </source>
</evidence>
<dbReference type="InterPro" id="IPR029058">
    <property type="entry name" value="AB_hydrolase_fold"/>
</dbReference>
<organism evidence="2 3">
    <name type="scientific">Lysobacter enzymogenes</name>
    <dbReference type="NCBI Taxonomy" id="69"/>
    <lineage>
        <taxon>Bacteria</taxon>
        <taxon>Pseudomonadati</taxon>
        <taxon>Pseudomonadota</taxon>
        <taxon>Gammaproteobacteria</taxon>
        <taxon>Lysobacterales</taxon>
        <taxon>Lysobacteraceae</taxon>
        <taxon>Lysobacter</taxon>
    </lineage>
</organism>
<dbReference type="EMBL" id="CP013140">
    <property type="protein sequence ID" value="ALN58246.1"/>
    <property type="molecule type" value="Genomic_DNA"/>
</dbReference>
<dbReference type="Gene3D" id="3.40.50.1820">
    <property type="entry name" value="alpha/beta hydrolase"/>
    <property type="match status" value="1"/>
</dbReference>
<sequence>MARNPRLFQSLAAIAGVAAAGYVSICGWMYFKQRDLMYFPQNTRLGADMTDYTVERGDAVLRGWRLNAGREKALIYFGGNAERIENMREILAQWFPDRTIYLLSYRGFGASDGAPAEPELFADALAIFDQVAREHPRQPVSVIGRSLGSGVASFVAGKRPVERLALVTPFDSLGDTAQAHYRWLPTRWLVRDRYDSIANLRGYFGPILVVRASNDDVIPPPNTTRLVHSLQTRPQGVEVVQLRGADHHNIGTYPEYGQALREFID</sequence>
<reference evidence="2 3" key="1">
    <citation type="submission" date="2015-11" db="EMBL/GenBank/DDBJ databases">
        <title>Genome sequences of Lysobacter enzymogenes strain C3 and Lysobacter antibioticus ATCC 29479.</title>
        <authorList>
            <person name="Kobayashi D.Y."/>
        </authorList>
    </citation>
    <scope>NUCLEOTIDE SEQUENCE [LARGE SCALE GENOMIC DNA]</scope>
    <source>
        <strain evidence="2 3">C3</strain>
    </source>
</reference>
<dbReference type="OrthoDB" id="9798884at2"/>
<gene>
    <name evidence="2" type="ORF">GLE_2898</name>
</gene>